<dbReference type="Gene3D" id="3.40.50.1820">
    <property type="entry name" value="alpha/beta hydrolase"/>
    <property type="match status" value="1"/>
</dbReference>
<keyword evidence="3" id="KW-0964">Secreted</keyword>
<dbReference type="InterPro" id="IPR000734">
    <property type="entry name" value="TAG_lipase"/>
</dbReference>
<dbReference type="GO" id="GO:0016042">
    <property type="term" value="P:lipid catabolic process"/>
    <property type="evidence" value="ECO:0007669"/>
    <property type="project" value="TreeGrafter"/>
</dbReference>
<evidence type="ECO:0000256" key="2">
    <source>
        <dbReference type="ARBA" id="ARBA00010701"/>
    </source>
</evidence>
<dbReference type="GO" id="GO:0016298">
    <property type="term" value="F:lipase activity"/>
    <property type="evidence" value="ECO:0007669"/>
    <property type="project" value="InterPro"/>
</dbReference>
<comment type="similarity">
    <text evidence="2 4">Belongs to the AB hydrolase superfamily. Lipase family.</text>
</comment>
<dbReference type="EMBL" id="JAHWGI010000700">
    <property type="protein sequence ID" value="KAK3917246.1"/>
    <property type="molecule type" value="Genomic_DNA"/>
</dbReference>
<evidence type="ECO:0000313" key="7">
    <source>
        <dbReference type="Proteomes" id="UP001219518"/>
    </source>
</evidence>
<dbReference type="PANTHER" id="PTHR11610:SF150">
    <property type="entry name" value="FI01825P-RELATED"/>
    <property type="match status" value="1"/>
</dbReference>
<evidence type="ECO:0000256" key="3">
    <source>
        <dbReference type="ARBA" id="ARBA00022525"/>
    </source>
</evidence>
<evidence type="ECO:0000256" key="1">
    <source>
        <dbReference type="ARBA" id="ARBA00004613"/>
    </source>
</evidence>
<feature type="domain" description="Lipase" evidence="5">
    <location>
        <begin position="17"/>
        <end position="236"/>
    </location>
</feature>
<dbReference type="Pfam" id="PF00151">
    <property type="entry name" value="Lipase"/>
    <property type="match status" value="1"/>
</dbReference>
<dbReference type="PRINTS" id="PR00825">
    <property type="entry name" value="DOLALLERGEN"/>
</dbReference>
<protein>
    <submittedName>
        <fullName evidence="6">Phospholipase A1</fullName>
    </submittedName>
</protein>
<dbReference type="GO" id="GO:0005615">
    <property type="term" value="C:extracellular space"/>
    <property type="evidence" value="ECO:0007669"/>
    <property type="project" value="TreeGrafter"/>
</dbReference>
<gene>
    <name evidence="6" type="ORF">KUF71_006830</name>
</gene>
<name>A0AAE1H9H7_9NEOP</name>
<dbReference type="InterPro" id="IPR002334">
    <property type="entry name" value="Allerg_PlipaseA1"/>
</dbReference>
<sequence length="241" mass="25910">MAPLPELASNRYGPRPRCCSAYMTNGDYNVVGVDWGVLCPSPLYLTARINVPFAGKRTGELLSFLVEQGLSSARGLHVIGHSLGAHVAGLSAKKLNETQGVRPHRVTGLDPAWPLFMLTPESDRLYKEDGDVVDVIHTCAGLLGFTVPLGTTDFYPNGGSGQPGCGLDLAGVCSHSRSYEYFTTSITEGKGYQADFCDNITDARDGTCTGENEGCMGDEVHFKEQGSYYLKTDDVAPTKEC</sequence>
<accession>A0AAE1H9H7</accession>
<comment type="subcellular location">
    <subcellularLocation>
        <location evidence="1">Secreted</location>
    </subcellularLocation>
</comment>
<reference evidence="6" key="2">
    <citation type="journal article" date="2023" name="BMC Genomics">
        <title>Pest status, molecular evolution, and epigenetic factors derived from the genome assembly of Frankliniella fusca, a thysanopteran phytovirus vector.</title>
        <authorList>
            <person name="Catto M.A."/>
            <person name="Labadie P.E."/>
            <person name="Jacobson A.L."/>
            <person name="Kennedy G.G."/>
            <person name="Srinivasan R."/>
            <person name="Hunt B.G."/>
        </authorList>
    </citation>
    <scope>NUCLEOTIDE SEQUENCE</scope>
    <source>
        <strain evidence="6">PL_HMW_Pooled</strain>
    </source>
</reference>
<dbReference type="PRINTS" id="PR00821">
    <property type="entry name" value="TAGLIPASE"/>
</dbReference>
<proteinExistence type="inferred from homology"/>
<organism evidence="6 7">
    <name type="scientific">Frankliniella fusca</name>
    <dbReference type="NCBI Taxonomy" id="407009"/>
    <lineage>
        <taxon>Eukaryota</taxon>
        <taxon>Metazoa</taxon>
        <taxon>Ecdysozoa</taxon>
        <taxon>Arthropoda</taxon>
        <taxon>Hexapoda</taxon>
        <taxon>Insecta</taxon>
        <taxon>Pterygota</taxon>
        <taxon>Neoptera</taxon>
        <taxon>Paraneoptera</taxon>
        <taxon>Thysanoptera</taxon>
        <taxon>Terebrantia</taxon>
        <taxon>Thripoidea</taxon>
        <taxon>Thripidae</taxon>
        <taxon>Frankliniella</taxon>
    </lineage>
</organism>
<dbReference type="InterPro" id="IPR029058">
    <property type="entry name" value="AB_hydrolase_fold"/>
</dbReference>
<comment type="caution">
    <text evidence="6">The sequence shown here is derived from an EMBL/GenBank/DDBJ whole genome shotgun (WGS) entry which is preliminary data.</text>
</comment>
<dbReference type="SUPFAM" id="SSF53474">
    <property type="entry name" value="alpha/beta-Hydrolases"/>
    <property type="match status" value="1"/>
</dbReference>
<dbReference type="InterPro" id="IPR013818">
    <property type="entry name" value="Lipase"/>
</dbReference>
<dbReference type="GO" id="GO:0017171">
    <property type="term" value="F:serine hydrolase activity"/>
    <property type="evidence" value="ECO:0007669"/>
    <property type="project" value="TreeGrafter"/>
</dbReference>
<evidence type="ECO:0000259" key="5">
    <source>
        <dbReference type="Pfam" id="PF00151"/>
    </source>
</evidence>
<dbReference type="PANTHER" id="PTHR11610">
    <property type="entry name" value="LIPASE"/>
    <property type="match status" value="1"/>
</dbReference>
<dbReference type="Proteomes" id="UP001219518">
    <property type="component" value="Unassembled WGS sequence"/>
</dbReference>
<evidence type="ECO:0000313" key="6">
    <source>
        <dbReference type="EMBL" id="KAK3917246.1"/>
    </source>
</evidence>
<evidence type="ECO:0000256" key="4">
    <source>
        <dbReference type="RuleBase" id="RU004262"/>
    </source>
</evidence>
<keyword evidence="7" id="KW-1185">Reference proteome</keyword>
<dbReference type="AlphaFoldDB" id="A0AAE1H9H7"/>
<reference evidence="6" key="1">
    <citation type="submission" date="2021-07" db="EMBL/GenBank/DDBJ databases">
        <authorList>
            <person name="Catto M.A."/>
            <person name="Jacobson A."/>
            <person name="Kennedy G."/>
            <person name="Labadie P."/>
            <person name="Hunt B.G."/>
            <person name="Srinivasan R."/>
        </authorList>
    </citation>
    <scope>NUCLEOTIDE SEQUENCE</scope>
    <source>
        <strain evidence="6">PL_HMW_Pooled</strain>
        <tissue evidence="6">Head</tissue>
    </source>
</reference>